<dbReference type="InterPro" id="IPR007526">
    <property type="entry name" value="SWIRM"/>
</dbReference>
<dbReference type="GO" id="GO:0045202">
    <property type="term" value="C:synapse"/>
    <property type="evidence" value="ECO:0007669"/>
    <property type="project" value="TreeGrafter"/>
</dbReference>
<dbReference type="Pfam" id="PF04433">
    <property type="entry name" value="SWIRM"/>
    <property type="match status" value="1"/>
</dbReference>
<dbReference type="InterPro" id="IPR009057">
    <property type="entry name" value="Homeodomain-like_sf"/>
</dbReference>
<gene>
    <name evidence="3" type="ORF">KC01_LOCUS37987</name>
</gene>
<protein>
    <recommendedName>
        <fullName evidence="2">SWIRM domain-containing protein</fullName>
    </recommendedName>
</protein>
<feature type="domain" description="SWIRM" evidence="2">
    <location>
        <begin position="1"/>
        <end position="53"/>
    </location>
</feature>
<dbReference type="PANTHER" id="PTHR15381:SF1">
    <property type="entry name" value="CHONDROITIN SULFATE PROTEOGLYCAN 5"/>
    <property type="match status" value="1"/>
</dbReference>
<dbReference type="PROSITE" id="PS50934">
    <property type="entry name" value="SWIRM"/>
    <property type="match status" value="1"/>
</dbReference>
<evidence type="ECO:0000259" key="2">
    <source>
        <dbReference type="PROSITE" id="PS50934"/>
    </source>
</evidence>
<proteinExistence type="predicted"/>
<evidence type="ECO:0000313" key="4">
    <source>
        <dbReference type="Proteomes" id="UP001497482"/>
    </source>
</evidence>
<keyword evidence="4" id="KW-1185">Reference proteome</keyword>
<dbReference type="FunFam" id="1.10.10.10:FF:001141">
    <property type="entry name" value="SWI/SNF complex subunit SMARCC1"/>
    <property type="match status" value="1"/>
</dbReference>
<dbReference type="Proteomes" id="UP001497482">
    <property type="component" value="Chromosome 7"/>
</dbReference>
<evidence type="ECO:0000313" key="3">
    <source>
        <dbReference type="EMBL" id="CAL1611587.1"/>
    </source>
</evidence>
<dbReference type="AlphaFoldDB" id="A0AAV2ME37"/>
<dbReference type="PANTHER" id="PTHR15381">
    <property type="entry name" value="CHONDROITIN SULFATE PROTEOGLYCAN 5 -RELATED"/>
    <property type="match status" value="1"/>
</dbReference>
<sequence>MIDTYRLNPQEYLTSTSCRRNLTGDVCAIMRVHAFLEQWGLVNYQVDSESRPLPMGPPPTPHFTVLADTPSGLMPLNHRPPTVSVTISAGFSPPPPSPPPPPPP</sequence>
<feature type="compositionally biased region" description="Pro residues" evidence="1">
    <location>
        <begin position="92"/>
        <end position="104"/>
    </location>
</feature>
<feature type="region of interest" description="Disordered" evidence="1">
    <location>
        <begin position="70"/>
        <end position="104"/>
    </location>
</feature>
<dbReference type="InterPro" id="IPR036388">
    <property type="entry name" value="WH-like_DNA-bd_sf"/>
</dbReference>
<organism evidence="3 4">
    <name type="scientific">Knipowitschia caucasica</name>
    <name type="common">Caucasian dwarf goby</name>
    <name type="synonym">Pomatoschistus caucasicus</name>
    <dbReference type="NCBI Taxonomy" id="637954"/>
    <lineage>
        <taxon>Eukaryota</taxon>
        <taxon>Metazoa</taxon>
        <taxon>Chordata</taxon>
        <taxon>Craniata</taxon>
        <taxon>Vertebrata</taxon>
        <taxon>Euteleostomi</taxon>
        <taxon>Actinopterygii</taxon>
        <taxon>Neopterygii</taxon>
        <taxon>Teleostei</taxon>
        <taxon>Neoteleostei</taxon>
        <taxon>Acanthomorphata</taxon>
        <taxon>Gobiaria</taxon>
        <taxon>Gobiiformes</taxon>
        <taxon>Gobioidei</taxon>
        <taxon>Gobiidae</taxon>
        <taxon>Gobiinae</taxon>
        <taxon>Knipowitschia</taxon>
    </lineage>
</organism>
<accession>A0AAV2ME37</accession>
<dbReference type="SUPFAM" id="SSF46689">
    <property type="entry name" value="Homeodomain-like"/>
    <property type="match status" value="1"/>
</dbReference>
<name>A0AAV2ME37_KNICA</name>
<dbReference type="EMBL" id="OZ035829">
    <property type="protein sequence ID" value="CAL1611587.1"/>
    <property type="molecule type" value="Genomic_DNA"/>
</dbReference>
<dbReference type="GO" id="GO:1902494">
    <property type="term" value="C:catalytic complex"/>
    <property type="evidence" value="ECO:0007669"/>
    <property type="project" value="UniProtKB-ARBA"/>
</dbReference>
<reference evidence="3 4" key="1">
    <citation type="submission" date="2024-04" db="EMBL/GenBank/DDBJ databases">
        <authorList>
            <person name="Waldvogel A.-M."/>
            <person name="Schoenle A."/>
        </authorList>
    </citation>
    <scope>NUCLEOTIDE SEQUENCE [LARGE SCALE GENOMIC DNA]</scope>
</reference>
<dbReference type="GO" id="GO:0048858">
    <property type="term" value="P:cell projection morphogenesis"/>
    <property type="evidence" value="ECO:0007669"/>
    <property type="project" value="TreeGrafter"/>
</dbReference>
<dbReference type="Gene3D" id="1.10.10.10">
    <property type="entry name" value="Winged helix-like DNA-binding domain superfamily/Winged helix DNA-binding domain"/>
    <property type="match status" value="1"/>
</dbReference>
<evidence type="ECO:0000256" key="1">
    <source>
        <dbReference type="SAM" id="MobiDB-lite"/>
    </source>
</evidence>